<keyword evidence="7 17" id="KW-0812">Transmembrane</keyword>
<dbReference type="Pfam" id="PF06455">
    <property type="entry name" value="NADH5_C"/>
    <property type="match status" value="1"/>
</dbReference>
<dbReference type="GO" id="GO:0042773">
    <property type="term" value="P:ATP synthesis coupled electron transport"/>
    <property type="evidence" value="ECO:0007669"/>
    <property type="project" value="InterPro"/>
</dbReference>
<dbReference type="EMBL" id="MF173793">
    <property type="protein sequence ID" value="AVJ52436.1"/>
    <property type="molecule type" value="Genomic_DNA"/>
</dbReference>
<keyword evidence="6" id="KW-0679">Respiratory chain</keyword>
<dbReference type="GO" id="GO:0005743">
    <property type="term" value="C:mitochondrial inner membrane"/>
    <property type="evidence" value="ECO:0007669"/>
    <property type="project" value="UniProtKB-SubCell"/>
</dbReference>
<dbReference type="EC" id="7.1.1.2" evidence="3 17"/>
<dbReference type="InterPro" id="IPR001750">
    <property type="entry name" value="ND/Mrp_TM"/>
</dbReference>
<dbReference type="PRINTS" id="PR01435">
    <property type="entry name" value="NPOXDRDTASE5"/>
</dbReference>
<dbReference type="Pfam" id="PF00361">
    <property type="entry name" value="Proton_antipo_M"/>
    <property type="match status" value="1"/>
</dbReference>
<geneLocation type="mitochondrion" evidence="21"/>
<evidence type="ECO:0000256" key="13">
    <source>
        <dbReference type="ARBA" id="ARBA00023075"/>
    </source>
</evidence>
<organism evidence="21">
    <name type="scientific">Brachyplatys subaeneus</name>
    <dbReference type="NCBI Taxonomy" id="355284"/>
    <lineage>
        <taxon>Eukaryota</taxon>
        <taxon>Metazoa</taxon>
        <taxon>Ecdysozoa</taxon>
        <taxon>Arthropoda</taxon>
        <taxon>Hexapoda</taxon>
        <taxon>Insecta</taxon>
        <taxon>Pterygota</taxon>
        <taxon>Neoptera</taxon>
        <taxon>Paraneoptera</taxon>
        <taxon>Hemiptera</taxon>
        <taxon>Heteroptera</taxon>
        <taxon>Panheteroptera</taxon>
        <taxon>Pentatomomorpha</taxon>
        <taxon>Pentatomoidea</taxon>
        <taxon>Plataspidae</taxon>
        <taxon>Brachyplatys</taxon>
    </lineage>
</organism>
<feature type="domain" description="NADH:quinone oxidoreductase/Mrp antiporter transmembrane" evidence="18">
    <location>
        <begin position="107"/>
        <end position="384"/>
    </location>
</feature>
<keyword evidence="5 17" id="KW-0813">Transport</keyword>
<feature type="transmembrane region" description="Helical" evidence="17">
    <location>
        <begin position="553"/>
        <end position="572"/>
    </location>
</feature>
<feature type="transmembrane region" description="Helical" evidence="17">
    <location>
        <begin position="294"/>
        <end position="314"/>
    </location>
</feature>
<comment type="similarity">
    <text evidence="17">Belongs to the complex I subunit 5 family.</text>
</comment>
<gene>
    <name evidence="21" type="primary">ND5</name>
</gene>
<keyword evidence="15 17" id="KW-0472">Membrane</keyword>
<feature type="transmembrane region" description="Helical" evidence="17">
    <location>
        <begin position="481"/>
        <end position="509"/>
    </location>
</feature>
<sequence>MFMYMYYNFFSMVFLFFGSLFILLGLMSIMNDYVIFIDWEILSLNSVPVTMTFLFDWMSLLFLGGVLFISSMVLLYSDYYMMNDIFKVRFLFLLIMFIFSMMFLIVSPNLVSILLGWDGLGLVSYCLVIYFSSYKSNNAGMLTILINRIGDTAILISISWIMGYGSYNFFFSFYCSFIYWIVLMVILAAFTKSAQIPFSSWLPAAMAAPTPVSSLVHSSTLVTAGVYLLIRFYHLLSTFNLSWFLLLSCLTMFMSGLCACFEYDLKKVIALSTLSQLGFMMSVLFLGYPVVSFFHLLSHAFFKALLFLCAGLIIHVMSDSQDIRHMGFISCHSPYVSSCFCISNFSLCGIPFMSGFYSKDLIIHYMIDSTFNSFVYFMFFFSAGLTAFYSLRLVYYCVLGNNGMFVCQSYFEGTLSMLSLILLTFMSIFFGSFFSWLIFPLLGFYTLPIMCQLMPIFLILLGIMFGYLLSMLKLSDVNYGLLMSLPFSFLGLMWFLPVFSTSVVVYYSLSLSSNYCKVLDSGWCESLISNSFRSFMNYLSKILSSYQLNNFNIYLLGFLLWFLFSLIIIYYLSSLM</sequence>
<evidence type="ECO:0000256" key="4">
    <source>
        <dbReference type="ARBA" id="ARBA00021096"/>
    </source>
</evidence>
<dbReference type="PRINTS" id="PR01434">
    <property type="entry name" value="NADHDHGNASE5"/>
</dbReference>
<feature type="transmembrane region" description="Helical" evidence="17">
    <location>
        <begin position="335"/>
        <end position="354"/>
    </location>
</feature>
<feature type="transmembrane region" description="Helical" evidence="17">
    <location>
        <begin position="374"/>
        <end position="395"/>
    </location>
</feature>
<feature type="transmembrane region" description="Helical" evidence="17">
    <location>
        <begin position="88"/>
        <end position="107"/>
    </location>
</feature>
<evidence type="ECO:0000256" key="9">
    <source>
        <dbReference type="ARBA" id="ARBA00022967"/>
    </source>
</evidence>
<dbReference type="GO" id="GO:0003954">
    <property type="term" value="F:NADH dehydrogenase activity"/>
    <property type="evidence" value="ECO:0007669"/>
    <property type="project" value="TreeGrafter"/>
</dbReference>
<comment type="subcellular location">
    <subcellularLocation>
        <location evidence="2">Mitochondrion inner membrane</location>
        <topology evidence="2">Multi-pass membrane protein</topology>
    </subcellularLocation>
</comment>
<evidence type="ECO:0000259" key="18">
    <source>
        <dbReference type="Pfam" id="PF00361"/>
    </source>
</evidence>
<keyword evidence="12 17" id="KW-0520">NAD</keyword>
<evidence type="ECO:0000256" key="2">
    <source>
        <dbReference type="ARBA" id="ARBA00004448"/>
    </source>
</evidence>
<evidence type="ECO:0000256" key="8">
    <source>
        <dbReference type="ARBA" id="ARBA00022792"/>
    </source>
</evidence>
<keyword evidence="10" id="KW-0249">Electron transport</keyword>
<evidence type="ECO:0000256" key="10">
    <source>
        <dbReference type="ARBA" id="ARBA00022982"/>
    </source>
</evidence>
<dbReference type="InterPro" id="IPR001516">
    <property type="entry name" value="Proton_antipo_N"/>
</dbReference>
<comment type="catalytic activity">
    <reaction evidence="16 17">
        <text>a ubiquinone + NADH + 5 H(+)(in) = a ubiquinol + NAD(+) + 4 H(+)(out)</text>
        <dbReference type="Rhea" id="RHEA:29091"/>
        <dbReference type="Rhea" id="RHEA-COMP:9565"/>
        <dbReference type="Rhea" id="RHEA-COMP:9566"/>
        <dbReference type="ChEBI" id="CHEBI:15378"/>
        <dbReference type="ChEBI" id="CHEBI:16389"/>
        <dbReference type="ChEBI" id="CHEBI:17976"/>
        <dbReference type="ChEBI" id="CHEBI:57540"/>
        <dbReference type="ChEBI" id="CHEBI:57945"/>
        <dbReference type="EC" id="7.1.1.2"/>
    </reaction>
</comment>
<feature type="transmembrane region" description="Helical" evidence="17">
    <location>
        <begin position="169"/>
        <end position="191"/>
    </location>
</feature>
<dbReference type="PANTHER" id="PTHR42829">
    <property type="entry name" value="NADH-UBIQUINONE OXIDOREDUCTASE CHAIN 5"/>
    <property type="match status" value="1"/>
</dbReference>
<feature type="transmembrane region" description="Helical" evidence="17">
    <location>
        <begin position="145"/>
        <end position="163"/>
    </location>
</feature>
<proteinExistence type="inferred from homology"/>
<dbReference type="AlphaFoldDB" id="A0A2P1CME9"/>
<evidence type="ECO:0000256" key="5">
    <source>
        <dbReference type="ARBA" id="ARBA00022448"/>
    </source>
</evidence>
<evidence type="ECO:0000259" key="19">
    <source>
        <dbReference type="Pfam" id="PF00662"/>
    </source>
</evidence>
<evidence type="ECO:0000256" key="17">
    <source>
        <dbReference type="RuleBase" id="RU003404"/>
    </source>
</evidence>
<protein>
    <recommendedName>
        <fullName evidence="4 17">NADH-ubiquinone oxidoreductase chain 5</fullName>
        <ecNumber evidence="3 17">7.1.1.2</ecNumber>
    </recommendedName>
</protein>
<evidence type="ECO:0000256" key="7">
    <source>
        <dbReference type="ARBA" id="ARBA00022692"/>
    </source>
</evidence>
<keyword evidence="13 17" id="KW-0830">Ubiquinone</keyword>
<feature type="transmembrane region" description="Helical" evidence="17">
    <location>
        <begin position="113"/>
        <end position="133"/>
    </location>
</feature>
<evidence type="ECO:0000256" key="6">
    <source>
        <dbReference type="ARBA" id="ARBA00022660"/>
    </source>
</evidence>
<name>A0A2P1CME9_9HEMI</name>
<feature type="transmembrane region" description="Helical" evidence="17">
    <location>
        <begin position="57"/>
        <end position="76"/>
    </location>
</feature>
<accession>A0A2P1CME9</accession>
<comment type="function">
    <text evidence="17">Core subunit of the mitochondrial membrane respiratory chain NADH dehydrogenase (Complex I) which catalyzes electron transfer from NADH through the respiratory chain, using ubiquinone as an electron acceptor. Essential for the catalytic activity and assembly of complex I.</text>
</comment>
<evidence type="ECO:0000256" key="11">
    <source>
        <dbReference type="ARBA" id="ARBA00022989"/>
    </source>
</evidence>
<evidence type="ECO:0000256" key="15">
    <source>
        <dbReference type="ARBA" id="ARBA00023136"/>
    </source>
</evidence>
<dbReference type="GO" id="GO:0008137">
    <property type="term" value="F:NADH dehydrogenase (ubiquinone) activity"/>
    <property type="evidence" value="ECO:0007669"/>
    <property type="project" value="UniProtKB-EC"/>
</dbReference>
<evidence type="ECO:0000259" key="20">
    <source>
        <dbReference type="Pfam" id="PF06455"/>
    </source>
</evidence>
<feature type="transmembrane region" description="Helical" evidence="17">
    <location>
        <begin position="445"/>
        <end position="469"/>
    </location>
</feature>
<feature type="transmembrane region" description="Helical" evidence="17">
    <location>
        <begin position="268"/>
        <end position="288"/>
    </location>
</feature>
<dbReference type="InterPro" id="IPR003945">
    <property type="entry name" value="NU5C-like"/>
</dbReference>
<evidence type="ECO:0000256" key="3">
    <source>
        <dbReference type="ARBA" id="ARBA00012944"/>
    </source>
</evidence>
<evidence type="ECO:0000313" key="21">
    <source>
        <dbReference type="EMBL" id="AVJ52436.1"/>
    </source>
</evidence>
<feature type="transmembrane region" description="Helical" evidence="17">
    <location>
        <begin position="12"/>
        <end position="37"/>
    </location>
</feature>
<evidence type="ECO:0000256" key="14">
    <source>
        <dbReference type="ARBA" id="ARBA00023128"/>
    </source>
</evidence>
<evidence type="ECO:0000256" key="12">
    <source>
        <dbReference type="ARBA" id="ARBA00023027"/>
    </source>
</evidence>
<feature type="transmembrane region" description="Helical" evidence="17">
    <location>
        <begin position="415"/>
        <end position="439"/>
    </location>
</feature>
<evidence type="ECO:0000256" key="16">
    <source>
        <dbReference type="ARBA" id="ARBA00049551"/>
    </source>
</evidence>
<reference evidence="21" key="1">
    <citation type="journal article" date="2018" name="Cladistics">
        <title>Phylogeny and the colourful history of jewel bugs (Insecta: Hemiptera: Scutelleridae).</title>
        <authorList>
            <person name="Wu Y."/>
            <person name="Redei D."/>
            <person name="Eger J."/>
            <person name="Wang Y."/>
            <person name="Wu H."/>
            <person name="Carapezza A."/>
            <person name="Kment P."/>
            <person name="Cai B."/>
            <person name="Sun X."/>
            <person name="Guo P."/>
            <person name="Luo J."/>
            <person name="Xie Q."/>
        </authorList>
    </citation>
    <scope>NUCLEOTIDE SEQUENCE</scope>
</reference>
<comment type="function">
    <text evidence="1">Core subunit of the mitochondrial membrane respiratory chain NADH dehydrogenase (Complex I) that is believed to belong to the minimal assembly required for catalysis. Complex I functions in the transfer of electrons from NADH to the respiratory chain. The immediate electron acceptor for the enzyme is believed to be ubiquinone.</text>
</comment>
<keyword evidence="11 17" id="KW-1133">Transmembrane helix</keyword>
<evidence type="ECO:0000256" key="1">
    <source>
        <dbReference type="ARBA" id="ARBA00003257"/>
    </source>
</evidence>
<keyword evidence="14 17" id="KW-0496">Mitochondrion</keyword>
<keyword evidence="9" id="KW-1278">Translocase</keyword>
<feature type="transmembrane region" description="Helical" evidence="17">
    <location>
        <begin position="212"/>
        <end position="230"/>
    </location>
</feature>
<dbReference type="PANTHER" id="PTHR42829:SF2">
    <property type="entry name" value="NADH-UBIQUINONE OXIDOREDUCTASE CHAIN 5"/>
    <property type="match status" value="1"/>
</dbReference>
<dbReference type="GO" id="GO:0015990">
    <property type="term" value="P:electron transport coupled proton transport"/>
    <property type="evidence" value="ECO:0007669"/>
    <property type="project" value="TreeGrafter"/>
</dbReference>
<dbReference type="Pfam" id="PF00662">
    <property type="entry name" value="Proton_antipo_N"/>
    <property type="match status" value="1"/>
</dbReference>
<keyword evidence="8" id="KW-0999">Mitochondrion inner membrane</keyword>
<feature type="transmembrane region" description="Helical" evidence="17">
    <location>
        <begin position="242"/>
        <end position="261"/>
    </location>
</feature>
<feature type="domain" description="NADH-Ubiquinone oxidoreductase (complex I) chain 5 N-terminal" evidence="19">
    <location>
        <begin position="42"/>
        <end position="90"/>
    </location>
</feature>
<dbReference type="InterPro" id="IPR010934">
    <property type="entry name" value="NADH_DH_su5_C"/>
</dbReference>
<feature type="domain" description="NADH dehydrogenase subunit 5 C-terminal" evidence="20">
    <location>
        <begin position="389"/>
        <end position="568"/>
    </location>
</feature>